<feature type="compositionally biased region" description="Basic and acidic residues" evidence="1">
    <location>
        <begin position="232"/>
        <end position="246"/>
    </location>
</feature>
<organism evidence="2 3">
    <name type="scientific">Cherax quadricarinatus</name>
    <name type="common">Australian red claw crayfish</name>
    <dbReference type="NCBI Taxonomy" id="27406"/>
    <lineage>
        <taxon>Eukaryota</taxon>
        <taxon>Metazoa</taxon>
        <taxon>Ecdysozoa</taxon>
        <taxon>Arthropoda</taxon>
        <taxon>Crustacea</taxon>
        <taxon>Multicrustacea</taxon>
        <taxon>Malacostraca</taxon>
        <taxon>Eumalacostraca</taxon>
        <taxon>Eucarida</taxon>
        <taxon>Decapoda</taxon>
        <taxon>Pleocyemata</taxon>
        <taxon>Astacidea</taxon>
        <taxon>Parastacoidea</taxon>
        <taxon>Parastacidae</taxon>
        <taxon>Cherax</taxon>
    </lineage>
</organism>
<proteinExistence type="predicted"/>
<accession>A0AAW0XJ36</accession>
<dbReference type="GO" id="GO:0006355">
    <property type="term" value="P:regulation of DNA-templated transcription"/>
    <property type="evidence" value="ECO:0007669"/>
    <property type="project" value="InterPro"/>
</dbReference>
<dbReference type="AlphaFoldDB" id="A0AAW0XJ36"/>
<dbReference type="GO" id="GO:0005634">
    <property type="term" value="C:nucleus"/>
    <property type="evidence" value="ECO:0007669"/>
    <property type="project" value="TreeGrafter"/>
</dbReference>
<evidence type="ECO:0000313" key="2">
    <source>
        <dbReference type="EMBL" id="KAK8743872.1"/>
    </source>
</evidence>
<reference evidence="2 3" key="1">
    <citation type="journal article" date="2024" name="BMC Genomics">
        <title>Genome assembly of redclaw crayfish (Cherax quadricarinatus) provides insights into its immune adaptation and hypoxia tolerance.</title>
        <authorList>
            <person name="Liu Z."/>
            <person name="Zheng J."/>
            <person name="Li H."/>
            <person name="Fang K."/>
            <person name="Wang S."/>
            <person name="He J."/>
            <person name="Zhou D."/>
            <person name="Weng S."/>
            <person name="Chi M."/>
            <person name="Gu Z."/>
            <person name="He J."/>
            <person name="Li F."/>
            <person name="Wang M."/>
        </authorList>
    </citation>
    <scope>NUCLEOTIDE SEQUENCE [LARGE SCALE GENOMIC DNA]</scope>
    <source>
        <strain evidence="2">ZL_2023a</strain>
    </source>
</reference>
<dbReference type="PANTHER" id="PTHR13464:SF0">
    <property type="entry name" value="SAP30-BINDING PROTEIN"/>
    <property type="match status" value="1"/>
</dbReference>
<dbReference type="Pfam" id="PF07818">
    <property type="entry name" value="HCNGP"/>
    <property type="match status" value="1"/>
</dbReference>
<feature type="compositionally biased region" description="Acidic residues" evidence="1">
    <location>
        <begin position="95"/>
        <end position="118"/>
    </location>
</feature>
<comment type="caution">
    <text evidence="2">The sequence shown here is derived from an EMBL/GenBank/DDBJ whole genome shotgun (WGS) entry which is preliminary data.</text>
</comment>
<feature type="compositionally biased region" description="Basic and acidic residues" evidence="1">
    <location>
        <begin position="38"/>
        <end position="50"/>
    </location>
</feature>
<feature type="region of interest" description="Disordered" evidence="1">
    <location>
        <begin position="232"/>
        <end position="291"/>
    </location>
</feature>
<feature type="compositionally biased region" description="Polar residues" evidence="1">
    <location>
        <begin position="1"/>
        <end position="12"/>
    </location>
</feature>
<evidence type="ECO:0000313" key="3">
    <source>
        <dbReference type="Proteomes" id="UP001445076"/>
    </source>
</evidence>
<keyword evidence="3" id="KW-1185">Reference proteome</keyword>
<dbReference type="Proteomes" id="UP001445076">
    <property type="component" value="Unassembled WGS sequence"/>
</dbReference>
<feature type="region of interest" description="Disordered" evidence="1">
    <location>
        <begin position="1"/>
        <end position="140"/>
    </location>
</feature>
<protein>
    <recommendedName>
        <fullName evidence="4">SAP30-binding protein</fullName>
    </recommendedName>
</protein>
<evidence type="ECO:0008006" key="4">
    <source>
        <dbReference type="Google" id="ProtNLM"/>
    </source>
</evidence>
<sequence>MSLGQLTANYTDSEGEDDDHLSDDTSRRSSPMGLSRISELRDEGSRRENFSAESGGSGTNTPRKKVEIGQLQRRNRVRAARLPPHKVNRLVSYANEEDEDEGEDIEREREEDEPDETLNSEPMDTGTDEGEDDKAKVKSHGIKLPAPPPGKCPQHLQDKVVRCLNEVRRGNKDYNAMIQNNKEFRNPGIYEKLIDLLQLDEMGTNYPLDMFDPHCWGKESYYDELARVQKEEMDKREKERKDKTKVDIISGTKKPLEEEAKKRKSRFDQGGPSNNVIKPMIVPPTLTSVPTGTKATIDAFGSLKKTK</sequence>
<evidence type="ECO:0000256" key="1">
    <source>
        <dbReference type="SAM" id="MobiDB-lite"/>
    </source>
</evidence>
<dbReference type="InterPro" id="IPR012479">
    <property type="entry name" value="SAP30BP"/>
</dbReference>
<feature type="compositionally biased region" description="Basic residues" evidence="1">
    <location>
        <begin position="73"/>
        <end position="88"/>
    </location>
</feature>
<name>A0AAW0XJ36_CHEQU</name>
<dbReference type="PANTHER" id="PTHR13464">
    <property type="entry name" value="TRANSCRIPTIONAL REGULATOR PROTEIN HCNGP"/>
    <property type="match status" value="1"/>
</dbReference>
<dbReference type="EMBL" id="JARKIK010000024">
    <property type="protein sequence ID" value="KAK8743872.1"/>
    <property type="molecule type" value="Genomic_DNA"/>
</dbReference>
<gene>
    <name evidence="2" type="ORF">OTU49_001306</name>
</gene>